<evidence type="ECO:0000313" key="3">
    <source>
        <dbReference type="Proteomes" id="UP001500194"/>
    </source>
</evidence>
<name>A0AAV3T0A1_9EURY</name>
<gene>
    <name evidence="2" type="ORF">GCM10009019_08180</name>
</gene>
<keyword evidence="3" id="KW-1185">Reference proteome</keyword>
<reference evidence="2 3" key="1">
    <citation type="journal article" date="2019" name="Int. J. Syst. Evol. Microbiol.">
        <title>The Global Catalogue of Microorganisms (GCM) 10K type strain sequencing project: providing services to taxonomists for standard genome sequencing and annotation.</title>
        <authorList>
            <consortium name="The Broad Institute Genomics Platform"/>
            <consortium name="The Broad Institute Genome Sequencing Center for Infectious Disease"/>
            <person name="Wu L."/>
            <person name="Ma J."/>
        </authorList>
    </citation>
    <scope>NUCLEOTIDE SEQUENCE [LARGE SCALE GENOMIC DNA]</scope>
    <source>
        <strain evidence="2 3">JCM 16327</strain>
    </source>
</reference>
<dbReference type="InterPro" id="IPR037401">
    <property type="entry name" value="SnoaL-like"/>
</dbReference>
<protein>
    <submittedName>
        <fullName evidence="2">Nuclear transport factor 2 family protein</fullName>
    </submittedName>
</protein>
<feature type="domain" description="SnoaL-like" evidence="1">
    <location>
        <begin position="8"/>
        <end position="94"/>
    </location>
</feature>
<accession>A0AAV3T0A1</accession>
<dbReference type="SUPFAM" id="SSF54427">
    <property type="entry name" value="NTF2-like"/>
    <property type="match status" value="1"/>
</dbReference>
<evidence type="ECO:0000259" key="1">
    <source>
        <dbReference type="Pfam" id="PF12680"/>
    </source>
</evidence>
<dbReference type="AlphaFoldDB" id="A0AAV3T0A1"/>
<dbReference type="InterPro" id="IPR032710">
    <property type="entry name" value="NTF2-like_dom_sf"/>
</dbReference>
<dbReference type="Gene3D" id="3.10.450.50">
    <property type="match status" value="1"/>
</dbReference>
<proteinExistence type="predicted"/>
<dbReference type="Pfam" id="PF12680">
    <property type="entry name" value="SnoaL_2"/>
    <property type="match status" value="1"/>
</dbReference>
<dbReference type="RefSeq" id="WP_227261475.1">
    <property type="nucleotide sequence ID" value="NZ_BAAADU010000002.1"/>
</dbReference>
<dbReference type="GeneID" id="68572059"/>
<comment type="caution">
    <text evidence="2">The sequence shown here is derived from an EMBL/GenBank/DDBJ whole genome shotgun (WGS) entry which is preliminary data.</text>
</comment>
<dbReference type="Proteomes" id="UP001500194">
    <property type="component" value="Unassembled WGS sequence"/>
</dbReference>
<evidence type="ECO:0000313" key="2">
    <source>
        <dbReference type="EMBL" id="GAA0648044.1"/>
    </source>
</evidence>
<organism evidence="2 3">
    <name type="scientific">Salarchaeum japonicum</name>
    <dbReference type="NCBI Taxonomy" id="555573"/>
    <lineage>
        <taxon>Archaea</taxon>
        <taxon>Methanobacteriati</taxon>
        <taxon>Methanobacteriota</taxon>
        <taxon>Stenosarchaea group</taxon>
        <taxon>Halobacteria</taxon>
        <taxon>Halobacteriales</taxon>
        <taxon>Halobacteriaceae</taxon>
    </lineage>
</organism>
<dbReference type="EMBL" id="BAAADU010000002">
    <property type="protein sequence ID" value="GAA0648044.1"/>
    <property type="molecule type" value="Genomic_DNA"/>
</dbReference>
<sequence>MDSVELAHAYYDAIDAGDYAALRDVLAPGFTHVRPDRTLAGREEFLSFMRDDRPRTDTKHVVDSVTAGVDGAVAHGHLFAPDELMFAFVDVFETGEKIERLRTYAD</sequence>